<proteinExistence type="predicted"/>
<organism evidence="2 3">
    <name type="scientific">Reticulomyxa filosa</name>
    <dbReference type="NCBI Taxonomy" id="46433"/>
    <lineage>
        <taxon>Eukaryota</taxon>
        <taxon>Sar</taxon>
        <taxon>Rhizaria</taxon>
        <taxon>Retaria</taxon>
        <taxon>Foraminifera</taxon>
        <taxon>Monothalamids</taxon>
        <taxon>Reticulomyxidae</taxon>
        <taxon>Reticulomyxa</taxon>
    </lineage>
</organism>
<evidence type="ECO:0000313" key="2">
    <source>
        <dbReference type="EMBL" id="ETN99946.1"/>
    </source>
</evidence>
<dbReference type="AlphaFoldDB" id="X6LFQ1"/>
<evidence type="ECO:0000256" key="1">
    <source>
        <dbReference type="SAM" id="Phobius"/>
    </source>
</evidence>
<feature type="transmembrane region" description="Helical" evidence="1">
    <location>
        <begin position="133"/>
        <end position="152"/>
    </location>
</feature>
<reference evidence="2 3" key="1">
    <citation type="journal article" date="2013" name="Curr. Biol.">
        <title>The Genome of the Foraminiferan Reticulomyxa filosa.</title>
        <authorList>
            <person name="Glockner G."/>
            <person name="Hulsmann N."/>
            <person name="Schleicher M."/>
            <person name="Noegel A.A."/>
            <person name="Eichinger L."/>
            <person name="Gallinger C."/>
            <person name="Pawlowski J."/>
            <person name="Sierra R."/>
            <person name="Euteneuer U."/>
            <person name="Pillet L."/>
            <person name="Moustafa A."/>
            <person name="Platzer M."/>
            <person name="Groth M."/>
            <person name="Szafranski K."/>
            <person name="Schliwa M."/>
        </authorList>
    </citation>
    <scope>NUCLEOTIDE SEQUENCE [LARGE SCALE GENOMIC DNA]</scope>
</reference>
<feature type="transmembrane region" description="Helical" evidence="1">
    <location>
        <begin position="91"/>
        <end position="113"/>
    </location>
</feature>
<comment type="caution">
    <text evidence="2">The sequence shown here is derived from an EMBL/GenBank/DDBJ whole genome shotgun (WGS) entry which is preliminary data.</text>
</comment>
<dbReference type="Proteomes" id="UP000023152">
    <property type="component" value="Unassembled WGS sequence"/>
</dbReference>
<keyword evidence="1" id="KW-1133">Transmembrane helix</keyword>
<keyword evidence="3" id="KW-1185">Reference proteome</keyword>
<evidence type="ECO:0008006" key="4">
    <source>
        <dbReference type="Google" id="ProtNLM"/>
    </source>
</evidence>
<keyword evidence="1" id="KW-0812">Transmembrane</keyword>
<sequence length="211" mass="24321">VKNIELFNMFELHVHSKKECTNLILSLCDQLPKNYTKKKKEGKMSVAFSIEYFYISLIVYLLGSVILAVLFVISLFFLVQKWSNEEPWTTKLMWILEPLSIGAFMVTAIFSTFTRWHPTVSHMCLETAQVLGSSYGFAKAFMYAVMILRLQVAYGKSKEYSYPVFLLFGFLIYTLVVSTGTLFFSIFSTKAEALHRVGQWWCRSEFPTSAL</sequence>
<feature type="non-terminal residue" evidence="2">
    <location>
        <position position="1"/>
    </location>
</feature>
<evidence type="ECO:0000313" key="3">
    <source>
        <dbReference type="Proteomes" id="UP000023152"/>
    </source>
</evidence>
<feature type="non-terminal residue" evidence="2">
    <location>
        <position position="211"/>
    </location>
</feature>
<name>X6LFQ1_RETFI</name>
<protein>
    <recommendedName>
        <fullName evidence="4">G-protein coupled receptors family 3 profile domain-containing protein</fullName>
    </recommendedName>
</protein>
<feature type="transmembrane region" description="Helical" evidence="1">
    <location>
        <begin position="52"/>
        <end position="79"/>
    </location>
</feature>
<feature type="transmembrane region" description="Helical" evidence="1">
    <location>
        <begin position="164"/>
        <end position="187"/>
    </location>
</feature>
<dbReference type="EMBL" id="ASPP01042425">
    <property type="protein sequence ID" value="ETN99946.1"/>
    <property type="molecule type" value="Genomic_DNA"/>
</dbReference>
<gene>
    <name evidence="2" type="ORF">RFI_37521</name>
</gene>
<accession>X6LFQ1</accession>
<keyword evidence="1" id="KW-0472">Membrane</keyword>